<evidence type="ECO:0000256" key="10">
    <source>
        <dbReference type="SAM" id="Phobius"/>
    </source>
</evidence>
<dbReference type="GO" id="GO:0032979">
    <property type="term" value="P:protein insertion into mitochondrial inner membrane from matrix"/>
    <property type="evidence" value="ECO:0007669"/>
    <property type="project" value="TreeGrafter"/>
</dbReference>
<evidence type="ECO:0000313" key="13">
    <source>
        <dbReference type="Proteomes" id="UP000002037"/>
    </source>
</evidence>
<dbReference type="Pfam" id="PF02096">
    <property type="entry name" value="60KD_IMP"/>
    <property type="match status" value="1"/>
</dbReference>
<keyword evidence="13" id="KW-1185">Reference proteome</keyword>
<keyword evidence="6 10" id="KW-1133">Transmembrane helix</keyword>
<dbReference type="KEGG" id="ctp:CTRG_04960"/>
<keyword evidence="4" id="KW-0999">Mitochondrion inner membrane</keyword>
<dbReference type="EMBL" id="GG692401">
    <property type="protein sequence ID" value="EER31230.1"/>
    <property type="molecule type" value="Genomic_DNA"/>
</dbReference>
<dbReference type="NCBIfam" id="TIGR03592">
    <property type="entry name" value="yidC_oxa1_cterm"/>
    <property type="match status" value="1"/>
</dbReference>
<gene>
    <name evidence="12" type="ORF">CTRG_04960</name>
</gene>
<evidence type="ECO:0000256" key="4">
    <source>
        <dbReference type="ARBA" id="ARBA00022792"/>
    </source>
</evidence>
<dbReference type="InterPro" id="IPR001708">
    <property type="entry name" value="YidC/ALB3/OXA1/COX18"/>
</dbReference>
<dbReference type="eggNOG" id="KOG1239">
    <property type="taxonomic scope" value="Eukaryota"/>
</dbReference>
<name>C5MFW7_CANTT</name>
<feature type="domain" description="Membrane insertase YidC/Oxa/ALB C-terminal" evidence="11">
    <location>
        <begin position="116"/>
        <end position="304"/>
    </location>
</feature>
<dbReference type="STRING" id="294747.C5MFW7"/>
<comment type="similarity">
    <text evidence="2 9">Belongs to the OXA1/ALB3/YidC family.</text>
</comment>
<sequence length="378" mass="41741">MLRLGLSRSLRVSTLKGSCQNIRPATFVLRSSTLPISSIRFNSSSSSATTAAVEISDKLTSFDDSSAVSGIAEHVTNLHSDQLGYLQSIGLAQGWGPTSIIERLLEFTHVYTGLPWWGTIITAAVAIRIFIFPLYVKASANATKMSKIKPEMEAIMDEIKAGGQAEQMKAMEKRRKLMKKHDVSMLASVYPLVQIPFAYGFFQALRKMANANVEGFSDQGYAWFQNLIEVDPYLGLHAISCLAIMSIVRMGGETGQATMAKGMQKLMYVLPLASIVITKNFAACVMVYFAANSVLSLIQSLIFKSSFFRKALGMPPKLTIQQLQANNPKANQSVKEMIGKYIDDSKQKALKQTAETNRKLEITKKRKESVSSGFIKRH</sequence>
<feature type="transmembrane region" description="Helical" evidence="10">
    <location>
        <begin position="232"/>
        <end position="248"/>
    </location>
</feature>
<feature type="transmembrane region" description="Helical" evidence="10">
    <location>
        <begin position="268"/>
        <end position="291"/>
    </location>
</feature>
<evidence type="ECO:0000256" key="3">
    <source>
        <dbReference type="ARBA" id="ARBA00022692"/>
    </source>
</evidence>
<evidence type="ECO:0000256" key="7">
    <source>
        <dbReference type="ARBA" id="ARBA00023128"/>
    </source>
</evidence>
<feature type="transmembrane region" description="Helical" evidence="10">
    <location>
        <begin position="114"/>
        <end position="136"/>
    </location>
</feature>
<dbReference type="VEuPathDB" id="FungiDB:CTRG_04960"/>
<proteinExistence type="inferred from homology"/>
<keyword evidence="5" id="KW-0809">Transit peptide</keyword>
<dbReference type="GeneID" id="8299034"/>
<evidence type="ECO:0000256" key="5">
    <source>
        <dbReference type="ARBA" id="ARBA00022946"/>
    </source>
</evidence>
<accession>C5MFW7</accession>
<dbReference type="RefSeq" id="XP_002550662.1">
    <property type="nucleotide sequence ID" value="XM_002550616.1"/>
</dbReference>
<dbReference type="AlphaFoldDB" id="C5MFW7"/>
<keyword evidence="3 9" id="KW-0812">Transmembrane</keyword>
<evidence type="ECO:0000256" key="2">
    <source>
        <dbReference type="ARBA" id="ARBA00009877"/>
    </source>
</evidence>
<dbReference type="PANTHER" id="PTHR12428:SF66">
    <property type="entry name" value="MITOCHONDRIAL INNER MEMBRANE PROTEIN OXA1L"/>
    <property type="match status" value="1"/>
</dbReference>
<dbReference type="GO" id="GO:0032977">
    <property type="term" value="F:membrane insertase activity"/>
    <property type="evidence" value="ECO:0007669"/>
    <property type="project" value="InterPro"/>
</dbReference>
<evidence type="ECO:0000256" key="8">
    <source>
        <dbReference type="ARBA" id="ARBA00023136"/>
    </source>
</evidence>
<evidence type="ECO:0000256" key="1">
    <source>
        <dbReference type="ARBA" id="ARBA00004448"/>
    </source>
</evidence>
<dbReference type="PANTHER" id="PTHR12428">
    <property type="entry name" value="OXA1"/>
    <property type="match status" value="1"/>
</dbReference>
<organism evidence="12 13">
    <name type="scientific">Candida tropicalis (strain ATCC MYA-3404 / T1)</name>
    <name type="common">Yeast</name>
    <dbReference type="NCBI Taxonomy" id="294747"/>
    <lineage>
        <taxon>Eukaryota</taxon>
        <taxon>Fungi</taxon>
        <taxon>Dikarya</taxon>
        <taxon>Ascomycota</taxon>
        <taxon>Saccharomycotina</taxon>
        <taxon>Pichiomycetes</taxon>
        <taxon>Debaryomycetaceae</taxon>
        <taxon>Candida/Lodderomyces clade</taxon>
        <taxon>Candida</taxon>
    </lineage>
</organism>
<evidence type="ECO:0000259" key="11">
    <source>
        <dbReference type="Pfam" id="PF02096"/>
    </source>
</evidence>
<dbReference type="HOGENOM" id="CLU_029282_3_0_1"/>
<dbReference type="InterPro" id="IPR028055">
    <property type="entry name" value="YidC/Oxa/ALB_C"/>
</dbReference>
<dbReference type="Proteomes" id="UP000002037">
    <property type="component" value="Unassembled WGS sequence"/>
</dbReference>
<dbReference type="OrthoDB" id="2148490at2759"/>
<feature type="transmembrane region" description="Helical" evidence="10">
    <location>
        <begin position="183"/>
        <end position="202"/>
    </location>
</feature>
<keyword evidence="8 10" id="KW-0472">Membrane</keyword>
<dbReference type="GO" id="GO:0005743">
    <property type="term" value="C:mitochondrial inner membrane"/>
    <property type="evidence" value="ECO:0007669"/>
    <property type="project" value="UniProtKB-SubCell"/>
</dbReference>
<comment type="subcellular location">
    <subcellularLocation>
        <location evidence="9">Membrane</location>
        <topology evidence="9">Multi-pass membrane protein</topology>
    </subcellularLocation>
    <subcellularLocation>
        <location evidence="1">Mitochondrion inner membrane</location>
        <topology evidence="1">Multi-pass membrane protein</topology>
    </subcellularLocation>
</comment>
<protein>
    <recommendedName>
        <fullName evidence="11">Membrane insertase YidC/Oxa/ALB C-terminal domain-containing protein</fullName>
    </recommendedName>
</protein>
<evidence type="ECO:0000256" key="9">
    <source>
        <dbReference type="RuleBase" id="RU003945"/>
    </source>
</evidence>
<reference evidence="12 13" key="1">
    <citation type="journal article" date="2009" name="Nature">
        <title>Evolution of pathogenicity and sexual reproduction in eight Candida genomes.</title>
        <authorList>
            <person name="Butler G."/>
            <person name="Rasmussen M.D."/>
            <person name="Lin M.F."/>
            <person name="Santos M.A."/>
            <person name="Sakthikumar S."/>
            <person name="Munro C.A."/>
            <person name="Rheinbay E."/>
            <person name="Grabherr M."/>
            <person name="Forche A."/>
            <person name="Reedy J.L."/>
            <person name="Agrafioti I."/>
            <person name="Arnaud M.B."/>
            <person name="Bates S."/>
            <person name="Brown A.J."/>
            <person name="Brunke S."/>
            <person name="Costanzo M.C."/>
            <person name="Fitzpatrick D.A."/>
            <person name="de Groot P.W."/>
            <person name="Harris D."/>
            <person name="Hoyer L.L."/>
            <person name="Hube B."/>
            <person name="Klis F.M."/>
            <person name="Kodira C."/>
            <person name="Lennard N."/>
            <person name="Logue M.E."/>
            <person name="Martin R."/>
            <person name="Neiman A.M."/>
            <person name="Nikolaou E."/>
            <person name="Quail M.A."/>
            <person name="Quinn J."/>
            <person name="Santos M.C."/>
            <person name="Schmitzberger F.F."/>
            <person name="Sherlock G."/>
            <person name="Shah P."/>
            <person name="Silverstein K.A."/>
            <person name="Skrzypek M.S."/>
            <person name="Soll D."/>
            <person name="Staggs R."/>
            <person name="Stansfield I."/>
            <person name="Stumpf M.P."/>
            <person name="Sudbery P.E."/>
            <person name="Srikantha T."/>
            <person name="Zeng Q."/>
            <person name="Berman J."/>
            <person name="Berriman M."/>
            <person name="Heitman J."/>
            <person name="Gow N.A."/>
            <person name="Lorenz M.C."/>
            <person name="Birren B.W."/>
            <person name="Kellis M."/>
            <person name="Cuomo C.A."/>
        </authorList>
    </citation>
    <scope>NUCLEOTIDE SEQUENCE [LARGE SCALE GENOMIC DNA]</scope>
    <source>
        <strain evidence="13">ATCC MYA-3404 / T1</strain>
    </source>
</reference>
<dbReference type="CDD" id="cd20069">
    <property type="entry name" value="5TM_Oxa1-like"/>
    <property type="match status" value="1"/>
</dbReference>
<keyword evidence="7" id="KW-0496">Mitochondrion</keyword>
<evidence type="ECO:0000256" key="6">
    <source>
        <dbReference type="ARBA" id="ARBA00022989"/>
    </source>
</evidence>
<evidence type="ECO:0000313" key="12">
    <source>
        <dbReference type="EMBL" id="EER31230.1"/>
    </source>
</evidence>